<gene>
    <name evidence="1" type="ORF">LPJ66_001578</name>
</gene>
<protein>
    <submittedName>
        <fullName evidence="1">Uncharacterized protein</fullName>
    </submittedName>
</protein>
<reference evidence="1" key="1">
    <citation type="submission" date="2022-07" db="EMBL/GenBank/DDBJ databases">
        <title>Phylogenomic reconstructions and comparative analyses of Kickxellomycotina fungi.</title>
        <authorList>
            <person name="Reynolds N.K."/>
            <person name="Stajich J.E."/>
            <person name="Barry K."/>
            <person name="Grigoriev I.V."/>
            <person name="Crous P."/>
            <person name="Smith M.E."/>
        </authorList>
    </citation>
    <scope>NUCLEOTIDE SEQUENCE</scope>
    <source>
        <strain evidence="1">Benny 63K</strain>
    </source>
</reference>
<accession>A0ACC1ISU7</accession>
<keyword evidence="2" id="KW-1185">Reference proteome</keyword>
<proteinExistence type="predicted"/>
<sequence length="284" mass="31481">MPSRLDTVTGRMSKLMLRRWTMLAERCEIDNCCAPLMRNPETNISKCVWHDAYELFPDEVEHEEEEDEREDEKLDTKASFSEEDLDEPEYELEPDVTTDESSEAKGRNERREQRDSVSDKIGQLMLKGWTMLGESCPNSHCLGVPLVRDHDGVQMCVGCGQRSMDEDAYVKKYGALPADIEMADPISQAAAKHSREPSPEPVAETISAPAASRSFEAPVLAVCPPKPVYSSSAGAPEIAIEALNTKLVELSAMLAAATRHKDISHISSAISVCAKALRECQKLR</sequence>
<evidence type="ECO:0000313" key="1">
    <source>
        <dbReference type="EMBL" id="KAJ1900266.1"/>
    </source>
</evidence>
<organism evidence="1 2">
    <name type="scientific">Kickxella alabastrina</name>
    <dbReference type="NCBI Taxonomy" id="61397"/>
    <lineage>
        <taxon>Eukaryota</taxon>
        <taxon>Fungi</taxon>
        <taxon>Fungi incertae sedis</taxon>
        <taxon>Zoopagomycota</taxon>
        <taxon>Kickxellomycotina</taxon>
        <taxon>Kickxellomycetes</taxon>
        <taxon>Kickxellales</taxon>
        <taxon>Kickxellaceae</taxon>
        <taxon>Kickxella</taxon>
    </lineage>
</organism>
<name>A0ACC1ISU7_9FUNG</name>
<comment type="caution">
    <text evidence="1">The sequence shown here is derived from an EMBL/GenBank/DDBJ whole genome shotgun (WGS) entry which is preliminary data.</text>
</comment>
<dbReference type="EMBL" id="JANBPG010000091">
    <property type="protein sequence ID" value="KAJ1900266.1"/>
    <property type="molecule type" value="Genomic_DNA"/>
</dbReference>
<dbReference type="Proteomes" id="UP001150581">
    <property type="component" value="Unassembled WGS sequence"/>
</dbReference>
<evidence type="ECO:0000313" key="2">
    <source>
        <dbReference type="Proteomes" id="UP001150581"/>
    </source>
</evidence>